<feature type="transmembrane region" description="Helical" evidence="11">
    <location>
        <begin position="84"/>
        <end position="108"/>
    </location>
</feature>
<dbReference type="FunFam" id="1.20.1250.20:FF:000001">
    <property type="entry name" value="Dicarboxylate MFS transporter"/>
    <property type="match status" value="1"/>
</dbReference>
<comment type="subcellular location">
    <subcellularLocation>
        <location evidence="1">Cell membrane</location>
        <topology evidence="1">Multi-pass membrane protein</topology>
    </subcellularLocation>
</comment>
<sequence>MTRTSGSSRRAAVSSLIGTTIEWYDFFIYGNAAALVFGPQFFPRTSTLAATLAAYGTFAVGFLARPLGGIVMGHFGDRVGRKRLLVLSLLLMGFATCTIGLLPTYAAIGVWAPVLLVLLRLAQGFGVGGEWGAAVLMSVEHAPAGRRGLFGAFPQMGLPAGVILSNGVFLAVSTFMSRESFLAWGWRVPFLLSAVLIVAGLVIRLKLAESPEFTSVRTRNAVVRSPLRTVLRTHPKALFLCSGASIAAPALGYLVLIYLLSYGTATLHLSSGTMLAIVLAGSVVWLVAIGVSAALSDRYGRKRVFLAGAALTVVWAVPLFLLVDTASVPLMVLAVVIGCTGIAVMAGPQAALVADSFTAEVRYSGPSIAYQVGSVLGGALAPVAATALVAGTGTSLSVSLFMAALGLVSLISMAALAEPKPTTVKAATAVREAP</sequence>
<evidence type="ECO:0000256" key="11">
    <source>
        <dbReference type="SAM" id="Phobius"/>
    </source>
</evidence>
<evidence type="ECO:0000259" key="12">
    <source>
        <dbReference type="PROSITE" id="PS50850"/>
    </source>
</evidence>
<dbReference type="SUPFAM" id="SSF103473">
    <property type="entry name" value="MFS general substrate transporter"/>
    <property type="match status" value="1"/>
</dbReference>
<dbReference type="Gene3D" id="1.20.1250.20">
    <property type="entry name" value="MFS general substrate transporter like domains"/>
    <property type="match status" value="2"/>
</dbReference>
<protein>
    <recommendedName>
        <fullName evidence="10">Putative proline/betaine transporter</fullName>
    </recommendedName>
</protein>
<evidence type="ECO:0000256" key="4">
    <source>
        <dbReference type="ARBA" id="ARBA00022475"/>
    </source>
</evidence>
<dbReference type="PROSITE" id="PS00216">
    <property type="entry name" value="SUGAR_TRANSPORT_1"/>
    <property type="match status" value="1"/>
</dbReference>
<name>A0A3N2H5V0_9PSEU</name>
<comment type="function">
    <text evidence="9">May be a proton symporter involved in the uptake of osmolytes such as proline and glycine betaine.</text>
</comment>
<comment type="caution">
    <text evidence="13">The sequence shown here is derived from an EMBL/GenBank/DDBJ whole genome shotgun (WGS) entry which is preliminary data.</text>
</comment>
<feature type="transmembrane region" description="Helical" evidence="11">
    <location>
        <begin position="328"/>
        <end position="347"/>
    </location>
</feature>
<feature type="transmembrane region" description="Helical" evidence="11">
    <location>
        <begin position="272"/>
        <end position="295"/>
    </location>
</feature>
<keyword evidence="14" id="KW-1185">Reference proteome</keyword>
<feature type="transmembrane region" description="Helical" evidence="11">
    <location>
        <begin position="304"/>
        <end position="322"/>
    </location>
</feature>
<dbReference type="RefSeq" id="WP_123686281.1">
    <property type="nucleotide sequence ID" value="NZ_RKHY01000001.1"/>
</dbReference>
<dbReference type="GO" id="GO:0005886">
    <property type="term" value="C:plasma membrane"/>
    <property type="evidence" value="ECO:0007669"/>
    <property type="project" value="UniProtKB-SubCell"/>
</dbReference>
<evidence type="ECO:0000313" key="13">
    <source>
        <dbReference type="EMBL" id="ROS44287.1"/>
    </source>
</evidence>
<keyword evidence="3" id="KW-0813">Transport</keyword>
<evidence type="ECO:0000256" key="1">
    <source>
        <dbReference type="ARBA" id="ARBA00004651"/>
    </source>
</evidence>
<accession>A0A3N2H5V0</accession>
<dbReference type="InterPro" id="IPR036259">
    <property type="entry name" value="MFS_trans_sf"/>
</dbReference>
<evidence type="ECO:0000256" key="8">
    <source>
        <dbReference type="ARBA" id="ARBA00023136"/>
    </source>
</evidence>
<evidence type="ECO:0000256" key="10">
    <source>
        <dbReference type="ARBA" id="ARBA00039918"/>
    </source>
</evidence>
<proteinExistence type="inferred from homology"/>
<keyword evidence="6" id="KW-0769">Symport</keyword>
<evidence type="ECO:0000256" key="7">
    <source>
        <dbReference type="ARBA" id="ARBA00022989"/>
    </source>
</evidence>
<feature type="transmembrane region" description="Helical" evidence="11">
    <location>
        <begin position="149"/>
        <end position="172"/>
    </location>
</feature>
<evidence type="ECO:0000256" key="2">
    <source>
        <dbReference type="ARBA" id="ARBA00008240"/>
    </source>
</evidence>
<dbReference type="AlphaFoldDB" id="A0A3N2H5V0"/>
<evidence type="ECO:0000313" key="14">
    <source>
        <dbReference type="Proteomes" id="UP000274843"/>
    </source>
</evidence>
<organism evidence="13 14">
    <name type="scientific">Amycolatopsis thermoflava</name>
    <dbReference type="NCBI Taxonomy" id="84480"/>
    <lineage>
        <taxon>Bacteria</taxon>
        <taxon>Bacillati</taxon>
        <taxon>Actinomycetota</taxon>
        <taxon>Actinomycetes</taxon>
        <taxon>Pseudonocardiales</taxon>
        <taxon>Pseudonocardiaceae</taxon>
        <taxon>Amycolatopsis</taxon>
        <taxon>Amycolatopsis methanolica group</taxon>
    </lineage>
</organism>
<dbReference type="InterPro" id="IPR005829">
    <property type="entry name" value="Sugar_transporter_CS"/>
</dbReference>
<reference evidence="13 14" key="1">
    <citation type="submission" date="2018-11" db="EMBL/GenBank/DDBJ databases">
        <title>Sequencing the genomes of 1000 actinobacteria strains.</title>
        <authorList>
            <person name="Klenk H.-P."/>
        </authorList>
    </citation>
    <scope>NUCLEOTIDE SEQUENCE [LARGE SCALE GENOMIC DNA]</scope>
    <source>
        <strain evidence="13 14">DSM 44348</strain>
    </source>
</reference>
<gene>
    <name evidence="13" type="ORF">EDD35_6722</name>
</gene>
<feature type="transmembrane region" description="Helical" evidence="11">
    <location>
        <begin position="184"/>
        <end position="203"/>
    </location>
</feature>
<feature type="transmembrane region" description="Helical" evidence="11">
    <location>
        <begin position="396"/>
        <end position="417"/>
    </location>
</feature>
<keyword evidence="4" id="KW-1003">Cell membrane</keyword>
<dbReference type="Proteomes" id="UP000274843">
    <property type="component" value="Unassembled WGS sequence"/>
</dbReference>
<comment type="similarity">
    <text evidence="2">Belongs to the major facilitator superfamily. Metabolite:H+ Symporter (MHS) family (TC 2.A.1.6) family.</text>
</comment>
<feature type="domain" description="Major facilitator superfamily (MFS) profile" evidence="12">
    <location>
        <begin position="11"/>
        <end position="421"/>
    </location>
</feature>
<evidence type="ECO:0000256" key="6">
    <source>
        <dbReference type="ARBA" id="ARBA00022847"/>
    </source>
</evidence>
<keyword evidence="5 11" id="KW-0812">Transmembrane</keyword>
<dbReference type="CDD" id="cd17369">
    <property type="entry name" value="MFS_ShiA_like"/>
    <property type="match status" value="1"/>
</dbReference>
<dbReference type="InterPro" id="IPR011701">
    <property type="entry name" value="MFS"/>
</dbReference>
<feature type="transmembrane region" description="Helical" evidence="11">
    <location>
        <begin position="21"/>
        <end position="42"/>
    </location>
</feature>
<dbReference type="EMBL" id="RKHY01000001">
    <property type="protein sequence ID" value="ROS44287.1"/>
    <property type="molecule type" value="Genomic_DNA"/>
</dbReference>
<evidence type="ECO:0000256" key="9">
    <source>
        <dbReference type="ARBA" id="ARBA00037295"/>
    </source>
</evidence>
<dbReference type="InterPro" id="IPR020846">
    <property type="entry name" value="MFS_dom"/>
</dbReference>
<dbReference type="PROSITE" id="PS50850">
    <property type="entry name" value="MFS"/>
    <property type="match status" value="1"/>
</dbReference>
<feature type="transmembrane region" description="Helical" evidence="11">
    <location>
        <begin position="237"/>
        <end position="260"/>
    </location>
</feature>
<dbReference type="GO" id="GO:0015293">
    <property type="term" value="F:symporter activity"/>
    <property type="evidence" value="ECO:0007669"/>
    <property type="project" value="UniProtKB-KW"/>
</dbReference>
<dbReference type="PANTHER" id="PTHR43045">
    <property type="entry name" value="SHIKIMATE TRANSPORTER"/>
    <property type="match status" value="1"/>
</dbReference>
<keyword evidence="8 11" id="KW-0472">Membrane</keyword>
<evidence type="ECO:0000256" key="5">
    <source>
        <dbReference type="ARBA" id="ARBA00022692"/>
    </source>
</evidence>
<evidence type="ECO:0000256" key="3">
    <source>
        <dbReference type="ARBA" id="ARBA00022448"/>
    </source>
</evidence>
<dbReference type="Pfam" id="PF07690">
    <property type="entry name" value="MFS_1"/>
    <property type="match status" value="1"/>
</dbReference>
<feature type="transmembrane region" description="Helical" evidence="11">
    <location>
        <begin position="368"/>
        <end position="390"/>
    </location>
</feature>
<keyword evidence="7 11" id="KW-1133">Transmembrane helix</keyword>
<feature type="transmembrane region" description="Helical" evidence="11">
    <location>
        <begin position="48"/>
        <end position="72"/>
    </location>
</feature>
<dbReference type="PANTHER" id="PTHR43045:SF1">
    <property type="entry name" value="SHIKIMATE TRANSPORTER"/>
    <property type="match status" value="1"/>
</dbReference>
<dbReference type="GeneID" id="301847975"/>